<evidence type="ECO:0000256" key="2">
    <source>
        <dbReference type="ARBA" id="ARBA00004648"/>
    </source>
</evidence>
<evidence type="ECO:0000256" key="5">
    <source>
        <dbReference type="ARBA" id="ARBA00022692"/>
    </source>
</evidence>
<dbReference type="Proteomes" id="UP000664369">
    <property type="component" value="Unassembled WGS sequence"/>
</dbReference>
<dbReference type="GO" id="GO:0016740">
    <property type="term" value="F:transferase activity"/>
    <property type="evidence" value="ECO:0007669"/>
    <property type="project" value="UniProtKB-KW"/>
</dbReference>
<keyword evidence="5" id="KW-0812">Transmembrane</keyword>
<evidence type="ECO:0000256" key="9">
    <source>
        <dbReference type="ARBA" id="ARBA00022989"/>
    </source>
</evidence>
<evidence type="ECO:0000256" key="14">
    <source>
        <dbReference type="ARBA" id="ARBA00042865"/>
    </source>
</evidence>
<keyword evidence="11" id="KW-0472">Membrane</keyword>
<comment type="subcellular location">
    <subcellularLocation>
        <location evidence="2">Endoplasmic reticulum membrane</location>
        <topology evidence="2">Single-pass type II membrane protein</topology>
    </subcellularLocation>
    <subcellularLocation>
        <location evidence="1">Golgi apparatus membrane</location>
        <topology evidence="1">Single-pass type II membrane protein</topology>
    </subcellularLocation>
</comment>
<keyword evidence="16" id="KW-1185">Reference proteome</keyword>
<dbReference type="EMBL" id="JAGETZ010000002">
    <property type="protein sequence ID" value="MBO2008268.1"/>
    <property type="molecule type" value="Genomic_DNA"/>
</dbReference>
<keyword evidence="7" id="KW-0256">Endoplasmic reticulum</keyword>
<evidence type="ECO:0000256" key="3">
    <source>
        <dbReference type="ARBA" id="ARBA00022676"/>
    </source>
</evidence>
<evidence type="ECO:0000256" key="10">
    <source>
        <dbReference type="ARBA" id="ARBA00023034"/>
    </source>
</evidence>
<keyword evidence="9" id="KW-1133">Transmembrane helix</keyword>
<dbReference type="InterPro" id="IPR043538">
    <property type="entry name" value="XYLT"/>
</dbReference>
<evidence type="ECO:0000256" key="13">
    <source>
        <dbReference type="ARBA" id="ARBA00023180"/>
    </source>
</evidence>
<name>A0ABS3QB75_9BACT</name>
<keyword evidence="8" id="KW-0735">Signal-anchor</keyword>
<evidence type="ECO:0000256" key="6">
    <source>
        <dbReference type="ARBA" id="ARBA00022723"/>
    </source>
</evidence>
<evidence type="ECO:0000313" key="15">
    <source>
        <dbReference type="EMBL" id="MBO2008268.1"/>
    </source>
</evidence>
<evidence type="ECO:0000256" key="4">
    <source>
        <dbReference type="ARBA" id="ARBA00022679"/>
    </source>
</evidence>
<keyword evidence="3" id="KW-0328">Glycosyltransferase</keyword>
<keyword evidence="6" id="KW-0479">Metal-binding</keyword>
<evidence type="ECO:0000256" key="1">
    <source>
        <dbReference type="ARBA" id="ARBA00004323"/>
    </source>
</evidence>
<sequence>MRIAHLIMAHKGPAQLERLIRALAHPQADVFIHLDQKTDYAPFAALAALPQVRFITHRFNVKWGGYSLTLAALESLREMLQTADYDFLNVLSGEDYPIKPIPMLHDYLAQHMGCTFLEYERDDSPWWQANRNRVAQYHFTEFRFPGRYLVQRLLNLVLPSRTVPLFPKLYGGNMGGWYTISRACATYAIDFVDAHPELRRFAWLTWGSDEFLVHSILLNSPLASTITNDNLRYIDWSSGGASPKILTTADLPDLLASSRFFARKFDASHDAEILNRLDQLQSSTSLP</sequence>
<keyword evidence="10" id="KW-0333">Golgi apparatus</keyword>
<accession>A0ABS3QB75</accession>
<evidence type="ECO:0000256" key="11">
    <source>
        <dbReference type="ARBA" id="ARBA00023136"/>
    </source>
</evidence>
<keyword evidence="12" id="KW-1015">Disulfide bond</keyword>
<evidence type="ECO:0000256" key="12">
    <source>
        <dbReference type="ARBA" id="ARBA00023157"/>
    </source>
</evidence>
<protein>
    <recommendedName>
        <fullName evidence="14">Peptide O-xylosyltransferase</fullName>
    </recommendedName>
</protein>
<reference evidence="15 16" key="1">
    <citation type="submission" date="2021-03" db="EMBL/GenBank/DDBJ databases">
        <authorList>
            <person name="Kim M.K."/>
        </authorList>
    </citation>
    <scope>NUCLEOTIDE SEQUENCE [LARGE SCALE GENOMIC DNA]</scope>
    <source>
        <strain evidence="15 16">BT442</strain>
    </source>
</reference>
<dbReference type="Pfam" id="PF02485">
    <property type="entry name" value="Branch"/>
    <property type="match status" value="1"/>
</dbReference>
<keyword evidence="13" id="KW-0325">Glycoprotein</keyword>
<comment type="caution">
    <text evidence="15">The sequence shown here is derived from an EMBL/GenBank/DDBJ whole genome shotgun (WGS) entry which is preliminary data.</text>
</comment>
<dbReference type="PANTHER" id="PTHR46025:SF3">
    <property type="entry name" value="XYLOSYLTRANSFERASE OXT"/>
    <property type="match status" value="1"/>
</dbReference>
<proteinExistence type="predicted"/>
<evidence type="ECO:0000256" key="7">
    <source>
        <dbReference type="ARBA" id="ARBA00022824"/>
    </source>
</evidence>
<keyword evidence="4 15" id="KW-0808">Transferase</keyword>
<gene>
    <name evidence="15" type="ORF">J4E00_04340</name>
</gene>
<evidence type="ECO:0000256" key="8">
    <source>
        <dbReference type="ARBA" id="ARBA00022968"/>
    </source>
</evidence>
<dbReference type="PANTHER" id="PTHR46025">
    <property type="entry name" value="XYLOSYLTRANSFERASE OXT"/>
    <property type="match status" value="1"/>
</dbReference>
<dbReference type="InterPro" id="IPR003406">
    <property type="entry name" value="Glyco_trans_14"/>
</dbReference>
<organism evidence="15 16">
    <name type="scientific">Hymenobacter negativus</name>
    <dbReference type="NCBI Taxonomy" id="2795026"/>
    <lineage>
        <taxon>Bacteria</taxon>
        <taxon>Pseudomonadati</taxon>
        <taxon>Bacteroidota</taxon>
        <taxon>Cytophagia</taxon>
        <taxon>Cytophagales</taxon>
        <taxon>Hymenobacteraceae</taxon>
        <taxon>Hymenobacter</taxon>
    </lineage>
</organism>
<evidence type="ECO:0000313" key="16">
    <source>
        <dbReference type="Proteomes" id="UP000664369"/>
    </source>
</evidence>
<dbReference type="RefSeq" id="WP_208173813.1">
    <property type="nucleotide sequence ID" value="NZ_JAGETZ010000002.1"/>
</dbReference>